<dbReference type="AlphaFoldDB" id="A0A0V1HUN2"/>
<dbReference type="EMBL" id="JYDS01000320">
    <property type="protein sequence ID" value="KRZ14440.1"/>
    <property type="molecule type" value="Genomic_DNA"/>
</dbReference>
<protein>
    <submittedName>
        <fullName evidence="1">Uncharacterized protein</fullName>
    </submittedName>
</protein>
<dbReference type="Proteomes" id="UP000054805">
    <property type="component" value="Unassembled WGS sequence"/>
</dbReference>
<sequence length="221" mass="22883">LASSALPVPLCPPSVSSNRMMWRKLQNAAVAATAAVAVAAVAAAAVAAAAVAAAAVAAAAVAAAAVAAAADAALILGVLPSFWTTGVVAIDETACSGRQLCLVGKFASWGYRSPACVVAAHHRLRNLVAAVMAHKPQKRCTPTEEQCCNSVPVALRAALWLLFPVFARLRIRAKPTSALLQLTFPLQYFSTVNRVQCTGQSISKRRKANLPRVDPATNSFA</sequence>
<evidence type="ECO:0000313" key="1">
    <source>
        <dbReference type="EMBL" id="KRZ14440.1"/>
    </source>
</evidence>
<comment type="caution">
    <text evidence="1">The sequence shown here is derived from an EMBL/GenBank/DDBJ whole genome shotgun (WGS) entry which is preliminary data.</text>
</comment>
<evidence type="ECO:0000313" key="2">
    <source>
        <dbReference type="Proteomes" id="UP000054805"/>
    </source>
</evidence>
<accession>A0A0V1HUN2</accession>
<reference evidence="1 2" key="1">
    <citation type="submission" date="2015-01" db="EMBL/GenBank/DDBJ databases">
        <title>Evolution of Trichinella species and genotypes.</title>
        <authorList>
            <person name="Korhonen P.K."/>
            <person name="Edoardo P."/>
            <person name="Giuseppe L.R."/>
            <person name="Gasser R.B."/>
        </authorList>
    </citation>
    <scope>NUCLEOTIDE SEQUENCE [LARGE SCALE GENOMIC DNA]</scope>
    <source>
        <strain evidence="1">ISS588</strain>
    </source>
</reference>
<gene>
    <name evidence="1" type="ORF">T4B_14262</name>
</gene>
<keyword evidence="2" id="KW-1185">Reference proteome</keyword>
<organism evidence="1 2">
    <name type="scientific">Trichinella pseudospiralis</name>
    <name type="common">Parasitic roundworm</name>
    <dbReference type="NCBI Taxonomy" id="6337"/>
    <lineage>
        <taxon>Eukaryota</taxon>
        <taxon>Metazoa</taxon>
        <taxon>Ecdysozoa</taxon>
        <taxon>Nematoda</taxon>
        <taxon>Enoplea</taxon>
        <taxon>Dorylaimia</taxon>
        <taxon>Trichinellida</taxon>
        <taxon>Trichinellidae</taxon>
        <taxon>Trichinella</taxon>
    </lineage>
</organism>
<proteinExistence type="predicted"/>
<name>A0A0V1HUN2_TRIPS</name>
<feature type="non-terminal residue" evidence="1">
    <location>
        <position position="1"/>
    </location>
</feature>